<dbReference type="PANTHER" id="PTHR38706:SF3">
    <property type="entry name" value="SI:CH211-198C19.1"/>
    <property type="match status" value="1"/>
</dbReference>
<dbReference type="HOGENOM" id="CLU_1393060_0_0_1"/>
<evidence type="ECO:0000313" key="1">
    <source>
        <dbReference type="Ensembl" id="ENSLACP00000009248.1"/>
    </source>
</evidence>
<accession>H3AHX7</accession>
<dbReference type="OMA" id="WFAREYI"/>
<gene>
    <name evidence="1" type="primary">LOC102354611</name>
</gene>
<dbReference type="EMBL" id="AFYH01118392">
    <property type="status" value="NOT_ANNOTATED_CDS"/>
    <property type="molecule type" value="Genomic_DNA"/>
</dbReference>
<reference evidence="1" key="3">
    <citation type="submission" date="2025-09" db="UniProtKB">
        <authorList>
            <consortium name="Ensembl"/>
        </authorList>
    </citation>
    <scope>IDENTIFICATION</scope>
</reference>
<name>H3AHX7_LATCH</name>
<dbReference type="eggNOG" id="ENOG502S2PV">
    <property type="taxonomic scope" value="Eukaryota"/>
</dbReference>
<dbReference type="InParanoid" id="H3AHX7"/>
<dbReference type="AlphaFoldDB" id="H3AHX7"/>
<dbReference type="PANTHER" id="PTHR38706">
    <property type="entry name" value="SI:CH211-198C19.1-RELATED"/>
    <property type="match status" value="1"/>
</dbReference>
<reference evidence="2" key="1">
    <citation type="submission" date="2011-08" db="EMBL/GenBank/DDBJ databases">
        <title>The draft genome of Latimeria chalumnae.</title>
        <authorList>
            <person name="Di Palma F."/>
            <person name="Alfoldi J."/>
            <person name="Johnson J."/>
            <person name="Berlin A."/>
            <person name="Gnerre S."/>
            <person name="Jaffe D."/>
            <person name="MacCallum I."/>
            <person name="Young S."/>
            <person name="Walker B.J."/>
            <person name="Lander E."/>
            <person name="Lindblad-Toh K."/>
        </authorList>
    </citation>
    <scope>NUCLEOTIDE SEQUENCE [LARGE SCALE GENOMIC DNA]</scope>
    <source>
        <strain evidence="2">Wild caught</strain>
    </source>
</reference>
<organism evidence="1 2">
    <name type="scientific">Latimeria chalumnae</name>
    <name type="common">Coelacanth</name>
    <dbReference type="NCBI Taxonomy" id="7897"/>
    <lineage>
        <taxon>Eukaryota</taxon>
        <taxon>Metazoa</taxon>
        <taxon>Chordata</taxon>
        <taxon>Craniata</taxon>
        <taxon>Vertebrata</taxon>
        <taxon>Euteleostomi</taxon>
        <taxon>Coelacanthiformes</taxon>
        <taxon>Coelacanthidae</taxon>
        <taxon>Latimeria</taxon>
    </lineage>
</organism>
<dbReference type="Ensembl" id="ENSLACT00000009319.1">
    <property type="protein sequence ID" value="ENSLACP00000009248.1"/>
    <property type="gene ID" value="ENSLACG00000008160.1"/>
</dbReference>
<evidence type="ECO:0000313" key="2">
    <source>
        <dbReference type="Proteomes" id="UP000008672"/>
    </source>
</evidence>
<dbReference type="Proteomes" id="UP000008672">
    <property type="component" value="Unassembled WGS sequence"/>
</dbReference>
<protein>
    <submittedName>
        <fullName evidence="1">Uncharacterized protein</fullName>
    </submittedName>
</protein>
<reference evidence="1" key="2">
    <citation type="submission" date="2025-08" db="UniProtKB">
        <authorList>
            <consortium name="Ensembl"/>
        </authorList>
    </citation>
    <scope>IDENTIFICATION</scope>
</reference>
<sequence length="196" mass="23439">PVIRTLEELKNTRVFEHRPPAHGYALLWWFATEAIHLDNNDRWRLNFPLNLGTYGFHRFNNWYDNNAGCCPLPPAPPRASYYAVGNLNPNTYPRSRDLPRWVTQYYQVSRRDSKRDRMVIAVAHNSNTNSIDHVYLTSHYYSFRTFEIDLWVLDQIRNLQSERVLWESTHSDLKLWRWQSLSPACSQRWQGWCQVL</sequence>
<keyword evidence="2" id="KW-1185">Reference proteome</keyword>
<proteinExistence type="predicted"/>